<sequence>MTSQDEAAPEGPPTTLSGVPLPEGTGSERQILQQWLDLQRATLAAKCEGLSDEELRRAAAPPSALTLLGLVRHMTDVERHWFCRMWREEDSAPLYRTPQAPNDDFSVAEAGTGEETLAAWRREIDRARASAAGRSLDEVATHPRRTGWRTSLRWMYTHMIQEYARHNGHADLLRERIDGKTGF</sequence>
<organism evidence="2 3">
    <name type="scientific">Streptomyces diacarni</name>
    <dbReference type="NCBI Taxonomy" id="2800381"/>
    <lineage>
        <taxon>Bacteria</taxon>
        <taxon>Bacillati</taxon>
        <taxon>Actinomycetota</taxon>
        <taxon>Actinomycetes</taxon>
        <taxon>Kitasatosporales</taxon>
        <taxon>Streptomycetaceae</taxon>
        <taxon>Streptomyces</taxon>
    </lineage>
</organism>
<dbReference type="InterPro" id="IPR034660">
    <property type="entry name" value="DinB/YfiT-like"/>
</dbReference>
<dbReference type="EMBL" id="QOIN01000025">
    <property type="protein sequence ID" value="RCG28475.1"/>
    <property type="molecule type" value="Genomic_DNA"/>
</dbReference>
<keyword evidence="3" id="KW-1185">Reference proteome</keyword>
<proteinExistence type="predicted"/>
<evidence type="ECO:0000313" key="3">
    <source>
        <dbReference type="Proteomes" id="UP000252914"/>
    </source>
</evidence>
<evidence type="ECO:0000313" key="2">
    <source>
        <dbReference type="EMBL" id="RCG28475.1"/>
    </source>
</evidence>
<name>A0A367FFP6_9ACTN</name>
<dbReference type="SUPFAM" id="SSF109854">
    <property type="entry name" value="DinB/YfiT-like putative metalloenzymes"/>
    <property type="match status" value="1"/>
</dbReference>
<evidence type="ECO:0000256" key="1">
    <source>
        <dbReference type="SAM" id="MobiDB-lite"/>
    </source>
</evidence>
<gene>
    <name evidence="2" type="ORF">DTL70_02195</name>
</gene>
<dbReference type="Pfam" id="PF04978">
    <property type="entry name" value="MST"/>
    <property type="match status" value="1"/>
</dbReference>
<dbReference type="AlphaFoldDB" id="A0A367FFP6"/>
<protein>
    <submittedName>
        <fullName evidence="2">DinB family protein</fullName>
    </submittedName>
</protein>
<comment type="caution">
    <text evidence="2">The sequence shown here is derived from an EMBL/GenBank/DDBJ whole genome shotgun (WGS) entry which is preliminary data.</text>
</comment>
<dbReference type="InterPro" id="IPR007061">
    <property type="entry name" value="MST-like"/>
</dbReference>
<dbReference type="Proteomes" id="UP000252914">
    <property type="component" value="Unassembled WGS sequence"/>
</dbReference>
<dbReference type="RefSeq" id="WP_114020107.1">
    <property type="nucleotide sequence ID" value="NZ_QOIN01000025.1"/>
</dbReference>
<dbReference type="Gene3D" id="1.20.120.450">
    <property type="entry name" value="dinb family like domain"/>
    <property type="match status" value="1"/>
</dbReference>
<reference evidence="2 3" key="1">
    <citation type="submission" date="2018-06" db="EMBL/GenBank/DDBJ databases">
        <title>Streptomyces reniochalinae sp. nov. and Streptomyces diacarnus sp. nov. from marine sponges.</title>
        <authorList>
            <person name="Li L."/>
        </authorList>
    </citation>
    <scope>NUCLEOTIDE SEQUENCE [LARGE SCALE GENOMIC DNA]</scope>
    <source>
        <strain evidence="2 3">LHW51701</strain>
    </source>
</reference>
<accession>A0A367FFP6</accession>
<feature type="region of interest" description="Disordered" evidence="1">
    <location>
        <begin position="1"/>
        <end position="25"/>
    </location>
</feature>